<dbReference type="Pfam" id="PF03061">
    <property type="entry name" value="4HBT"/>
    <property type="match status" value="1"/>
</dbReference>
<keyword evidence="10" id="KW-1185">Reference proteome</keyword>
<proteinExistence type="inferred from homology"/>
<evidence type="ECO:0000256" key="2">
    <source>
        <dbReference type="ARBA" id="ARBA00022801"/>
    </source>
</evidence>
<dbReference type="FunFam" id="3.10.129.10:FF:000048">
    <property type="entry name" value="14-dihydroxy-2-naphthoyl-CoA thioesterase 1"/>
    <property type="match status" value="1"/>
</dbReference>
<dbReference type="AlphaFoldDB" id="A0ABD2Z0B9"/>
<name>A0ABD2Z0B9_9GENT</name>
<gene>
    <name evidence="9" type="ORF">ACH5RR_025493</name>
</gene>
<dbReference type="Gene3D" id="3.10.129.10">
    <property type="entry name" value="Hotdog Thioesterase"/>
    <property type="match status" value="1"/>
</dbReference>
<evidence type="ECO:0000256" key="3">
    <source>
        <dbReference type="ARBA" id="ARBA00023140"/>
    </source>
</evidence>
<organism evidence="9 10">
    <name type="scientific">Cinchona calisaya</name>
    <dbReference type="NCBI Taxonomy" id="153742"/>
    <lineage>
        <taxon>Eukaryota</taxon>
        <taxon>Viridiplantae</taxon>
        <taxon>Streptophyta</taxon>
        <taxon>Embryophyta</taxon>
        <taxon>Tracheophyta</taxon>
        <taxon>Spermatophyta</taxon>
        <taxon>Magnoliopsida</taxon>
        <taxon>eudicotyledons</taxon>
        <taxon>Gunneridae</taxon>
        <taxon>Pentapetalae</taxon>
        <taxon>asterids</taxon>
        <taxon>lamiids</taxon>
        <taxon>Gentianales</taxon>
        <taxon>Rubiaceae</taxon>
        <taxon>Cinchonoideae</taxon>
        <taxon>Cinchoneae</taxon>
        <taxon>Cinchona</taxon>
    </lineage>
</organism>
<keyword evidence="2" id="KW-0378">Hydrolase</keyword>
<dbReference type="InterPro" id="IPR003736">
    <property type="entry name" value="PAAI_dom"/>
</dbReference>
<comment type="caution">
    <text evidence="9">The sequence shown here is derived from an EMBL/GenBank/DDBJ whole genome shotgun (WGS) entry which is preliminary data.</text>
</comment>
<dbReference type="InterPro" id="IPR029069">
    <property type="entry name" value="HotDog_dom_sf"/>
</dbReference>
<evidence type="ECO:0000256" key="6">
    <source>
        <dbReference type="ARBA" id="ARBA00061187"/>
    </source>
</evidence>
<feature type="domain" description="Thioesterase" evidence="8">
    <location>
        <begin position="50"/>
        <end position="120"/>
    </location>
</feature>
<evidence type="ECO:0000259" key="8">
    <source>
        <dbReference type="Pfam" id="PF03061"/>
    </source>
</evidence>
<comment type="pathway">
    <text evidence="5">Quinol/quinone metabolism; 1,4-dihydroxy-2-naphthoate biosynthesis; 1,4-dihydroxy-2-naphthoate from chorismate: step 7/7.</text>
</comment>
<evidence type="ECO:0000256" key="7">
    <source>
        <dbReference type="ARBA" id="ARBA00066058"/>
    </source>
</evidence>
<evidence type="ECO:0000256" key="4">
    <source>
        <dbReference type="ARBA" id="ARBA00060572"/>
    </source>
</evidence>
<dbReference type="Proteomes" id="UP001630127">
    <property type="component" value="Unassembled WGS sequence"/>
</dbReference>
<dbReference type="EMBL" id="JBJUIK010000011">
    <property type="protein sequence ID" value="KAL3512776.1"/>
    <property type="molecule type" value="Genomic_DNA"/>
</dbReference>
<comment type="subunit">
    <text evidence="7">Homotetramers.</text>
</comment>
<evidence type="ECO:0000256" key="1">
    <source>
        <dbReference type="ARBA" id="ARBA00004275"/>
    </source>
</evidence>
<dbReference type="GO" id="GO:0016787">
    <property type="term" value="F:hydrolase activity"/>
    <property type="evidence" value="ECO:0007669"/>
    <property type="project" value="UniProtKB-KW"/>
</dbReference>
<accession>A0ABD2Z0B9</accession>
<evidence type="ECO:0000256" key="5">
    <source>
        <dbReference type="ARBA" id="ARBA00060586"/>
    </source>
</evidence>
<protein>
    <recommendedName>
        <fullName evidence="8">Thioesterase domain-containing protein</fullName>
    </recommendedName>
</protein>
<comment type="pathway">
    <text evidence="4">Cofactor biosynthesis; phylloquinone biosynthesis.</text>
</comment>
<comment type="similarity">
    <text evidence="6">Belongs to the 4-hydroxybenzoyl-CoA thioesterase family. DHNA-CoA hydrolase subfamily.</text>
</comment>
<keyword evidence="3" id="KW-0576">Peroxisome</keyword>
<dbReference type="PANTHER" id="PTHR43240">
    <property type="entry name" value="1,4-DIHYDROXY-2-NAPHTHOYL-COA THIOESTERASE 1"/>
    <property type="match status" value="1"/>
</dbReference>
<dbReference type="SUPFAM" id="SSF54637">
    <property type="entry name" value="Thioesterase/thiol ester dehydrase-isomerase"/>
    <property type="match status" value="1"/>
</dbReference>
<dbReference type="CDD" id="cd03443">
    <property type="entry name" value="PaaI_thioesterase"/>
    <property type="match status" value="1"/>
</dbReference>
<sequence>MVSPPPSTAELSKEELLDAPLRAFGFEIDLISAHKVSGRLQVTPNCCQPFNVLHGGVSALIAEGLASIGAYTAAGKRRVAGIQLGINHLKTAQVGDIVLVEAAPLSAGKTIQVWEVQFWKINSSNSENRVLIASSKVTIVCNIIENPKDAQRNVKYSKL</sequence>
<reference evidence="9 10" key="1">
    <citation type="submission" date="2024-11" db="EMBL/GenBank/DDBJ databases">
        <title>A near-complete genome assembly of Cinchona calisaya.</title>
        <authorList>
            <person name="Lian D.C."/>
            <person name="Zhao X.W."/>
            <person name="Wei L."/>
        </authorList>
    </citation>
    <scope>NUCLEOTIDE SEQUENCE [LARGE SCALE GENOMIC DNA]</scope>
    <source>
        <tissue evidence="9">Nenye</tissue>
    </source>
</reference>
<comment type="subcellular location">
    <subcellularLocation>
        <location evidence="1">Peroxisome</location>
    </subcellularLocation>
</comment>
<dbReference type="PANTHER" id="PTHR43240:SF5">
    <property type="entry name" value="1,4-DIHYDROXY-2-NAPHTHOYL-COA THIOESTERASE 1"/>
    <property type="match status" value="1"/>
</dbReference>
<dbReference type="GO" id="GO:0005777">
    <property type="term" value="C:peroxisome"/>
    <property type="evidence" value="ECO:0007669"/>
    <property type="project" value="UniProtKB-SubCell"/>
</dbReference>
<dbReference type="InterPro" id="IPR006683">
    <property type="entry name" value="Thioestr_dom"/>
</dbReference>
<evidence type="ECO:0000313" key="9">
    <source>
        <dbReference type="EMBL" id="KAL3512776.1"/>
    </source>
</evidence>
<evidence type="ECO:0000313" key="10">
    <source>
        <dbReference type="Proteomes" id="UP001630127"/>
    </source>
</evidence>
<dbReference type="NCBIfam" id="TIGR00369">
    <property type="entry name" value="unchar_dom_1"/>
    <property type="match status" value="1"/>
</dbReference>
<dbReference type="GO" id="GO:0042372">
    <property type="term" value="P:phylloquinone biosynthetic process"/>
    <property type="evidence" value="ECO:0007669"/>
    <property type="project" value="UniProtKB-ARBA"/>
</dbReference>